<feature type="region of interest" description="Disordered" evidence="1">
    <location>
        <begin position="327"/>
        <end position="380"/>
    </location>
</feature>
<feature type="compositionally biased region" description="Low complexity" evidence="1">
    <location>
        <begin position="358"/>
        <end position="372"/>
    </location>
</feature>
<dbReference type="Proteomes" id="UP000440578">
    <property type="component" value="Unassembled WGS sequence"/>
</dbReference>
<organism evidence="3 4">
    <name type="scientific">Amphibalanus amphitrite</name>
    <name type="common">Striped barnacle</name>
    <name type="synonym">Balanus amphitrite</name>
    <dbReference type="NCBI Taxonomy" id="1232801"/>
    <lineage>
        <taxon>Eukaryota</taxon>
        <taxon>Metazoa</taxon>
        <taxon>Ecdysozoa</taxon>
        <taxon>Arthropoda</taxon>
        <taxon>Crustacea</taxon>
        <taxon>Multicrustacea</taxon>
        <taxon>Cirripedia</taxon>
        <taxon>Thoracica</taxon>
        <taxon>Thoracicalcarea</taxon>
        <taxon>Balanomorpha</taxon>
        <taxon>Balanoidea</taxon>
        <taxon>Balanidae</taxon>
        <taxon>Amphibalaninae</taxon>
        <taxon>Amphibalanus</taxon>
    </lineage>
</organism>
<proteinExistence type="predicted"/>
<dbReference type="EMBL" id="VIIS01000929">
    <property type="protein sequence ID" value="KAF0303570.1"/>
    <property type="molecule type" value="Genomic_DNA"/>
</dbReference>
<gene>
    <name evidence="3" type="ORF">FJT64_024457</name>
</gene>
<protein>
    <recommendedName>
        <fullName evidence="2">ZFYVE26-like TPR repeats domain-containing protein</fullName>
    </recommendedName>
</protein>
<dbReference type="PANTHER" id="PTHR36872:SF1">
    <property type="entry name" value="GENE 5901-RELATED"/>
    <property type="match status" value="1"/>
</dbReference>
<dbReference type="Pfam" id="PF15668">
    <property type="entry name" value="DUF4663"/>
    <property type="match status" value="1"/>
</dbReference>
<sequence>MVKNRERHWSGRAPWIERSLGVDLGELVPAVAERLVTAGRCDQLHQLLQLLMDTTQLGQQTLRRLVALPPAGHPCVGLLLTAITEPTVRLEALVQCRRYKEAYMLAASRRRPAEVSAVLVGAEGAGQTTVATICRRWLQRHAPHLLEQTAEQTAESPPPSSGVLSRLTRPRQYELLGPLAGLADLAHSNRAELEACARPHLEELDFPAQYTCDLYGKSGKEIHLIVKQPHKKVVLLTATQPGDIVIDRSAHPALQYVDRVYLITEVVYSAGVDLVVSAAGRTKQYFSSRVLPLAFMYQKFPVDEYGAVGTEVPSGGDMKKMSFVQVRRSRRPDDPLPEAPRTSISARWQPAARRNPRDGLPLLPAAAPGTRGPLPPLPPD</sequence>
<evidence type="ECO:0000313" key="3">
    <source>
        <dbReference type="EMBL" id="KAF0303570.1"/>
    </source>
</evidence>
<dbReference type="OrthoDB" id="6343900at2759"/>
<keyword evidence="4" id="KW-1185">Reference proteome</keyword>
<reference evidence="3 4" key="1">
    <citation type="submission" date="2019-07" db="EMBL/GenBank/DDBJ databases">
        <title>Draft genome assembly of a fouling barnacle, Amphibalanus amphitrite (Darwin, 1854): The first reference genome for Thecostraca.</title>
        <authorList>
            <person name="Kim W."/>
        </authorList>
    </citation>
    <scope>NUCLEOTIDE SEQUENCE [LARGE SCALE GENOMIC DNA]</scope>
    <source>
        <strain evidence="3">SNU_AA5</strain>
        <tissue evidence="3">Soma without cirri and trophi</tissue>
    </source>
</reference>
<name>A0A6A4WIW9_AMPAM</name>
<evidence type="ECO:0000313" key="4">
    <source>
        <dbReference type="Proteomes" id="UP000440578"/>
    </source>
</evidence>
<dbReference type="InterPro" id="IPR031366">
    <property type="entry name" value="DUF4663"/>
</dbReference>
<evidence type="ECO:0000256" key="1">
    <source>
        <dbReference type="SAM" id="MobiDB-lite"/>
    </source>
</evidence>
<evidence type="ECO:0000259" key="2">
    <source>
        <dbReference type="Pfam" id="PF25569"/>
    </source>
</evidence>
<dbReference type="PANTHER" id="PTHR36872">
    <property type="entry name" value="GENE 5901-RELATED"/>
    <property type="match status" value="1"/>
</dbReference>
<dbReference type="InterPro" id="IPR057946">
    <property type="entry name" value="TPR_ZFYVE26"/>
</dbReference>
<dbReference type="Pfam" id="PF25569">
    <property type="entry name" value="TPR_ZFYVE26"/>
    <property type="match status" value="1"/>
</dbReference>
<feature type="domain" description="ZFYVE26-like TPR repeats" evidence="2">
    <location>
        <begin position="30"/>
        <end position="139"/>
    </location>
</feature>
<dbReference type="AlphaFoldDB" id="A0A6A4WIW9"/>
<accession>A0A6A4WIW9</accession>
<comment type="caution">
    <text evidence="3">The sequence shown here is derived from an EMBL/GenBank/DDBJ whole genome shotgun (WGS) entry which is preliminary data.</text>
</comment>